<dbReference type="SMART" id="SM00546">
    <property type="entry name" value="CUE"/>
    <property type="match status" value="1"/>
</dbReference>
<accession>W4K0L8</accession>
<proteinExistence type="predicted"/>
<evidence type="ECO:0008006" key="6">
    <source>
        <dbReference type="Google" id="ProtNLM"/>
    </source>
</evidence>
<dbReference type="Pfam" id="PF02204">
    <property type="entry name" value="VPS9"/>
    <property type="match status" value="1"/>
</dbReference>
<name>W4K0L8_HETIT</name>
<dbReference type="InterPro" id="IPR009060">
    <property type="entry name" value="UBA-like_sf"/>
</dbReference>
<feature type="region of interest" description="Disordered" evidence="1">
    <location>
        <begin position="370"/>
        <end position="495"/>
    </location>
</feature>
<feature type="compositionally biased region" description="Pro residues" evidence="1">
    <location>
        <begin position="283"/>
        <end position="300"/>
    </location>
</feature>
<dbReference type="eggNOG" id="KOG2319">
    <property type="taxonomic scope" value="Eukaryota"/>
</dbReference>
<dbReference type="AlphaFoldDB" id="W4K0L8"/>
<dbReference type="InterPro" id="IPR045046">
    <property type="entry name" value="Vps9-like"/>
</dbReference>
<dbReference type="GO" id="GO:0043130">
    <property type="term" value="F:ubiquitin binding"/>
    <property type="evidence" value="ECO:0007669"/>
    <property type="project" value="InterPro"/>
</dbReference>
<dbReference type="InterPro" id="IPR003123">
    <property type="entry name" value="VPS9"/>
</dbReference>
<dbReference type="RefSeq" id="XP_009548733.1">
    <property type="nucleotide sequence ID" value="XM_009550438.1"/>
</dbReference>
<evidence type="ECO:0000259" key="3">
    <source>
        <dbReference type="PROSITE" id="PS51205"/>
    </source>
</evidence>
<keyword evidence="5" id="KW-1185">Reference proteome</keyword>
<gene>
    <name evidence="4" type="ORF">HETIRDRAFT_35794</name>
</gene>
<dbReference type="PROSITE" id="PS51140">
    <property type="entry name" value="CUE"/>
    <property type="match status" value="1"/>
</dbReference>
<dbReference type="STRING" id="747525.W4K0L8"/>
<dbReference type="FunCoup" id="W4K0L8">
    <property type="interactions" value="60"/>
</dbReference>
<evidence type="ECO:0000259" key="2">
    <source>
        <dbReference type="PROSITE" id="PS51140"/>
    </source>
</evidence>
<dbReference type="GeneID" id="20671802"/>
<dbReference type="GO" id="GO:0030139">
    <property type="term" value="C:endocytic vesicle"/>
    <property type="evidence" value="ECO:0007669"/>
    <property type="project" value="TreeGrafter"/>
</dbReference>
<dbReference type="EMBL" id="KI925461">
    <property type="protein sequence ID" value="ETW78676.1"/>
    <property type="molecule type" value="Genomic_DNA"/>
</dbReference>
<evidence type="ECO:0000313" key="4">
    <source>
        <dbReference type="EMBL" id="ETW78676.1"/>
    </source>
</evidence>
<dbReference type="SUPFAM" id="SSF109993">
    <property type="entry name" value="VPS9 domain"/>
    <property type="match status" value="1"/>
</dbReference>
<dbReference type="Pfam" id="PF02845">
    <property type="entry name" value="CUE"/>
    <property type="match status" value="1"/>
</dbReference>
<feature type="compositionally biased region" description="Low complexity" evidence="1">
    <location>
        <begin position="372"/>
        <end position="384"/>
    </location>
</feature>
<dbReference type="Pfam" id="PF18151">
    <property type="entry name" value="DUF5601"/>
    <property type="match status" value="1"/>
</dbReference>
<dbReference type="GO" id="GO:0031267">
    <property type="term" value="F:small GTPase binding"/>
    <property type="evidence" value="ECO:0007669"/>
    <property type="project" value="TreeGrafter"/>
</dbReference>
<dbReference type="InterPro" id="IPR003892">
    <property type="entry name" value="CUE"/>
</dbReference>
<dbReference type="GO" id="GO:0005829">
    <property type="term" value="C:cytosol"/>
    <property type="evidence" value="ECO:0007669"/>
    <property type="project" value="TreeGrafter"/>
</dbReference>
<dbReference type="GO" id="GO:0005085">
    <property type="term" value="F:guanyl-nucleotide exchange factor activity"/>
    <property type="evidence" value="ECO:0007669"/>
    <property type="project" value="InterPro"/>
</dbReference>
<dbReference type="SMART" id="SM00167">
    <property type="entry name" value="VPS9"/>
    <property type="match status" value="1"/>
</dbReference>
<dbReference type="PANTHER" id="PTHR23101">
    <property type="entry name" value="RAB GDP/GTP EXCHANGE FACTOR"/>
    <property type="match status" value="1"/>
</dbReference>
<feature type="domain" description="CUE" evidence="2">
    <location>
        <begin position="513"/>
        <end position="555"/>
    </location>
</feature>
<dbReference type="InterPro" id="IPR037191">
    <property type="entry name" value="VPS9_dom_sf"/>
</dbReference>
<dbReference type="Proteomes" id="UP000030671">
    <property type="component" value="Unassembled WGS sequence"/>
</dbReference>
<dbReference type="InterPro" id="IPR041545">
    <property type="entry name" value="DUF5601"/>
</dbReference>
<evidence type="ECO:0000256" key="1">
    <source>
        <dbReference type="SAM" id="MobiDB-lite"/>
    </source>
</evidence>
<feature type="compositionally biased region" description="Low complexity" evidence="1">
    <location>
        <begin position="421"/>
        <end position="432"/>
    </location>
</feature>
<dbReference type="Gene3D" id="1.20.1050.80">
    <property type="entry name" value="VPS9 domain"/>
    <property type="match status" value="1"/>
</dbReference>
<feature type="compositionally biased region" description="Low complexity" evidence="1">
    <location>
        <begin position="268"/>
        <end position="282"/>
    </location>
</feature>
<dbReference type="InParanoid" id="W4K0L8"/>
<dbReference type="PROSITE" id="PS51205">
    <property type="entry name" value="VPS9"/>
    <property type="match status" value="1"/>
</dbReference>
<dbReference type="Gene3D" id="1.10.246.120">
    <property type="match status" value="1"/>
</dbReference>
<dbReference type="Gene3D" id="1.10.8.10">
    <property type="entry name" value="DNA helicase RuvA subunit, C-terminal domain"/>
    <property type="match status" value="1"/>
</dbReference>
<dbReference type="GO" id="GO:0016192">
    <property type="term" value="P:vesicle-mediated transport"/>
    <property type="evidence" value="ECO:0007669"/>
    <property type="project" value="InterPro"/>
</dbReference>
<feature type="domain" description="VPS9" evidence="3">
    <location>
        <begin position="97"/>
        <end position="238"/>
    </location>
</feature>
<evidence type="ECO:0000313" key="5">
    <source>
        <dbReference type="Proteomes" id="UP000030671"/>
    </source>
</evidence>
<organism evidence="4 5">
    <name type="scientific">Heterobasidion irregulare (strain TC 32-1)</name>
    <dbReference type="NCBI Taxonomy" id="747525"/>
    <lineage>
        <taxon>Eukaryota</taxon>
        <taxon>Fungi</taxon>
        <taxon>Dikarya</taxon>
        <taxon>Basidiomycota</taxon>
        <taxon>Agaricomycotina</taxon>
        <taxon>Agaricomycetes</taxon>
        <taxon>Russulales</taxon>
        <taxon>Bondarzewiaceae</taxon>
        <taxon>Heterobasidion</taxon>
        <taxon>Heterobasidion annosum species complex</taxon>
    </lineage>
</organism>
<dbReference type="PANTHER" id="PTHR23101:SF25">
    <property type="entry name" value="GTPASE-ACTIVATING PROTEIN AND VPS9 DOMAIN-CONTAINING PROTEIN 1"/>
    <property type="match status" value="1"/>
</dbReference>
<feature type="compositionally biased region" description="Low complexity" evidence="1">
    <location>
        <begin position="474"/>
        <end position="483"/>
    </location>
</feature>
<feature type="compositionally biased region" description="Gly residues" evidence="1">
    <location>
        <begin position="446"/>
        <end position="455"/>
    </location>
</feature>
<reference evidence="4 5" key="1">
    <citation type="journal article" date="2012" name="New Phytol.">
        <title>Insight into trade-off between wood decay and parasitism from the genome of a fungal forest pathogen.</title>
        <authorList>
            <person name="Olson A."/>
            <person name="Aerts A."/>
            <person name="Asiegbu F."/>
            <person name="Belbahri L."/>
            <person name="Bouzid O."/>
            <person name="Broberg A."/>
            <person name="Canback B."/>
            <person name="Coutinho P.M."/>
            <person name="Cullen D."/>
            <person name="Dalman K."/>
            <person name="Deflorio G."/>
            <person name="van Diepen L.T."/>
            <person name="Dunand C."/>
            <person name="Duplessis S."/>
            <person name="Durling M."/>
            <person name="Gonthier P."/>
            <person name="Grimwood J."/>
            <person name="Fossdal C.G."/>
            <person name="Hansson D."/>
            <person name="Henrissat B."/>
            <person name="Hietala A."/>
            <person name="Himmelstrand K."/>
            <person name="Hoffmeister D."/>
            <person name="Hogberg N."/>
            <person name="James T.Y."/>
            <person name="Karlsson M."/>
            <person name="Kohler A."/>
            <person name="Kues U."/>
            <person name="Lee Y.H."/>
            <person name="Lin Y.C."/>
            <person name="Lind M."/>
            <person name="Lindquist E."/>
            <person name="Lombard V."/>
            <person name="Lucas S."/>
            <person name="Lunden K."/>
            <person name="Morin E."/>
            <person name="Murat C."/>
            <person name="Park J."/>
            <person name="Raffaello T."/>
            <person name="Rouze P."/>
            <person name="Salamov A."/>
            <person name="Schmutz J."/>
            <person name="Solheim H."/>
            <person name="Stahlberg J."/>
            <person name="Velez H."/>
            <person name="de Vries R.P."/>
            <person name="Wiebenga A."/>
            <person name="Woodward S."/>
            <person name="Yakovlev I."/>
            <person name="Garbelotto M."/>
            <person name="Martin F."/>
            <person name="Grigoriev I.V."/>
            <person name="Stenlid J."/>
        </authorList>
    </citation>
    <scope>NUCLEOTIDE SEQUENCE [LARGE SCALE GENOMIC DNA]</scope>
    <source>
        <strain evidence="4 5">TC 32-1</strain>
    </source>
</reference>
<protein>
    <recommendedName>
        <fullName evidence="6">VPS9 domain-containing protein</fullName>
    </recommendedName>
</protein>
<sequence length="555" mass="59455">MKSKGAEPVARYLRSFLSNFTKRTFAVADQVKLINDFLNFISHKMRESDVWRHVSDAAFDNAMEGMEKLVMNRLYDYTFTPQVARASPPRPVTTDDLERDRVLAQRIALFGWLAPRHLDVPPKPVGDGSKGFLMFAQQELVKINHYKAPRDKLICILNCCKVIFGLIRHLNKDESADSFIPILIFVVLKANPEHLLSNVEFINRFRNPEKLQSEAGYYLSSLMGAVSFIETMDHTSLSNITQEEFEKNVESAILTLPASRAHSPRLPSTSTSSSSSTTSLIPPQHPPQPQPIPVPPPAPLSLPTRGTSPAPSSHVGDEPATPLALPALALGVGDDARRLLQRTGDTLSRPLTAIGRIFAEALDGAEERLVNASGSRSGSGSASAPQTPMHAAGQAQAQLQQQQQQQQQLKTPYKPRVRRVPSQGSARSSFSSPGGGPDDTPSRAPPGGGASGGTGALAPWPRFPGFPGSGGPPSGTASGMASPLGPASRAATPSGSLDIAGMQAEIDRAHARAGSAARGTLRQIFPEVDGEVVEWVLEANGGDLGRSIEALLEMS</sequence>
<dbReference type="HOGENOM" id="CLU_007625_3_3_1"/>
<dbReference type="OrthoDB" id="300289at2759"/>
<feature type="region of interest" description="Disordered" evidence="1">
    <location>
        <begin position="256"/>
        <end position="320"/>
    </location>
</feature>
<dbReference type="KEGG" id="hir:HETIRDRAFT_35794"/>
<feature type="compositionally biased region" description="Low complexity" evidence="1">
    <location>
        <begin position="456"/>
        <end position="466"/>
    </location>
</feature>
<dbReference type="SUPFAM" id="SSF46934">
    <property type="entry name" value="UBA-like"/>
    <property type="match status" value="1"/>
</dbReference>
<dbReference type="CDD" id="cd14279">
    <property type="entry name" value="CUE"/>
    <property type="match status" value="1"/>
</dbReference>
<feature type="compositionally biased region" description="Low complexity" evidence="1">
    <location>
        <begin position="394"/>
        <end position="409"/>
    </location>
</feature>